<name>A0ABZ2J1S6_9BACT</name>
<evidence type="ECO:0000313" key="1">
    <source>
        <dbReference type="EMBL" id="WWX24238.1"/>
    </source>
</evidence>
<gene>
    <name evidence="1" type="ORF">V8V93_08500</name>
</gene>
<proteinExistence type="predicted"/>
<keyword evidence="2" id="KW-1185">Reference proteome</keyword>
<reference evidence="1 2" key="1">
    <citation type="submission" date="2024-03" db="EMBL/GenBank/DDBJ databases">
        <title>Phenotype and Genome Characterization of a Sulfate-Reducing Bacterium Pseudodesulfovibrio sp. strain 5S69, isolated from Petroleum Reservoir in Tatarstan (Russia).</title>
        <authorList>
            <person name="Bidzhieva S.K."/>
            <person name="Kadnikov V."/>
            <person name="Tourova T.P."/>
            <person name="Samigullina S.R."/>
            <person name="Sokolova D.S."/>
            <person name="Poltaraus A.B."/>
            <person name="Avtukh A.N."/>
            <person name="Tereshina V.M."/>
            <person name="Mardanov A.V."/>
            <person name="Nazina T.N."/>
        </authorList>
    </citation>
    <scope>NUCLEOTIDE SEQUENCE [LARGE SCALE GENOMIC DNA]</scope>
    <source>
        <strain evidence="1 2">5S69</strain>
    </source>
</reference>
<accession>A0ABZ2J1S6</accession>
<organism evidence="1 2">
    <name type="scientific">Pseudodesulfovibrio methanolicus</name>
    <dbReference type="NCBI Taxonomy" id="3126690"/>
    <lineage>
        <taxon>Bacteria</taxon>
        <taxon>Pseudomonadati</taxon>
        <taxon>Thermodesulfobacteriota</taxon>
        <taxon>Desulfovibrionia</taxon>
        <taxon>Desulfovibrionales</taxon>
        <taxon>Desulfovibrionaceae</taxon>
    </lineage>
</organism>
<sequence length="272" mass="29418">MQRLLLPLVCAALFVAAAYGTYRLMALVNGSSGPVEVTMPEAPPGPEPPAAAPQATAPMEVLPFPPRTGVGVDVELDRELAVREGELLLSGAVEELYPVLRPIRAMDLAMPEGVPVGRLDPDVGWGVYFMLRDGTLLAEVPRPMAPEGRRLGLRVDGQGRVVGERPWFDLDARKRLDGAAWTGGERTLFATGGVLPVRTRRFEERYRGAKCDEQGLCGGTIAFSEYEKGKDKPVGGSVVILGAEDTIHVYGLVIDPIEFTPGGLRYVVRKDR</sequence>
<dbReference type="Proteomes" id="UP001385389">
    <property type="component" value="Chromosome"/>
</dbReference>
<evidence type="ECO:0000313" key="2">
    <source>
        <dbReference type="Proteomes" id="UP001385389"/>
    </source>
</evidence>
<dbReference type="EMBL" id="CP146609">
    <property type="protein sequence ID" value="WWX24238.1"/>
    <property type="molecule type" value="Genomic_DNA"/>
</dbReference>
<dbReference type="RefSeq" id="WP_338669929.1">
    <property type="nucleotide sequence ID" value="NZ_CP146609.1"/>
</dbReference>
<protein>
    <recommendedName>
        <fullName evidence="3">Phosphodiester glycosidase domain-containing protein</fullName>
    </recommendedName>
</protein>
<evidence type="ECO:0008006" key="3">
    <source>
        <dbReference type="Google" id="ProtNLM"/>
    </source>
</evidence>